<reference evidence="1 2" key="1">
    <citation type="submission" date="2024-02" db="EMBL/GenBank/DDBJ databases">
        <authorList>
            <person name="Vignale AGUSTIN F."/>
            <person name="Sosa J E."/>
            <person name="Modenutti C."/>
        </authorList>
    </citation>
    <scope>NUCLEOTIDE SEQUENCE [LARGE SCALE GENOMIC DNA]</scope>
</reference>
<name>A0ABC8UMP6_9AQUA</name>
<dbReference type="EMBL" id="CAUOFW020008268">
    <property type="protein sequence ID" value="CAK9182152.1"/>
    <property type="molecule type" value="Genomic_DNA"/>
</dbReference>
<keyword evidence="2" id="KW-1185">Reference proteome</keyword>
<proteinExistence type="predicted"/>
<comment type="caution">
    <text evidence="1">The sequence shown here is derived from an EMBL/GenBank/DDBJ whole genome shotgun (WGS) entry which is preliminary data.</text>
</comment>
<sequence length="126" mass="14617">MQHAYAPIQFKRKFTFQQALSHNFEYLNISVVHCQHSGASHKLSSNYIVRDNLTRVYCKLGQMRISHNIVCEKLDPFPSSKALKVDSGKSQNAIHIWSISENICHYIKHHHKHTYDQDKRGNNSAI</sequence>
<protein>
    <submittedName>
        <fullName evidence="1">Uncharacterized protein</fullName>
    </submittedName>
</protein>
<dbReference type="AlphaFoldDB" id="A0ABC8UMP6"/>
<organism evidence="1 2">
    <name type="scientific">Ilex paraguariensis</name>
    <name type="common">yerba mate</name>
    <dbReference type="NCBI Taxonomy" id="185542"/>
    <lineage>
        <taxon>Eukaryota</taxon>
        <taxon>Viridiplantae</taxon>
        <taxon>Streptophyta</taxon>
        <taxon>Embryophyta</taxon>
        <taxon>Tracheophyta</taxon>
        <taxon>Spermatophyta</taxon>
        <taxon>Magnoliopsida</taxon>
        <taxon>eudicotyledons</taxon>
        <taxon>Gunneridae</taxon>
        <taxon>Pentapetalae</taxon>
        <taxon>asterids</taxon>
        <taxon>campanulids</taxon>
        <taxon>Aquifoliales</taxon>
        <taxon>Aquifoliaceae</taxon>
        <taxon>Ilex</taxon>
    </lineage>
</organism>
<gene>
    <name evidence="1" type="ORF">ILEXP_LOCUS52287</name>
</gene>
<dbReference type="Proteomes" id="UP001642360">
    <property type="component" value="Unassembled WGS sequence"/>
</dbReference>
<evidence type="ECO:0000313" key="1">
    <source>
        <dbReference type="EMBL" id="CAK9182152.1"/>
    </source>
</evidence>
<evidence type="ECO:0000313" key="2">
    <source>
        <dbReference type="Proteomes" id="UP001642360"/>
    </source>
</evidence>
<accession>A0ABC8UMP6</accession>